<keyword evidence="3" id="KW-0479">Metal-binding</keyword>
<dbReference type="InterPro" id="IPR015797">
    <property type="entry name" value="NUDIX_hydrolase-like_dom_sf"/>
</dbReference>
<dbReference type="PANTHER" id="PTHR11383:SF3">
    <property type="entry name" value="NAD(P)H PYROPHOSPHATASE NUDT13, MITOCHONDRIAL"/>
    <property type="match status" value="1"/>
</dbReference>
<evidence type="ECO:0000256" key="6">
    <source>
        <dbReference type="ARBA" id="ARBA00023027"/>
    </source>
</evidence>
<accession>A0A6P1MHB5</accession>
<dbReference type="EMBL" id="CP047591">
    <property type="protein sequence ID" value="QHI72573.1"/>
    <property type="molecule type" value="Genomic_DNA"/>
</dbReference>
<dbReference type="SUPFAM" id="SSF55811">
    <property type="entry name" value="Nudix"/>
    <property type="match status" value="1"/>
</dbReference>
<dbReference type="GO" id="GO:0016787">
    <property type="term" value="F:hydrolase activity"/>
    <property type="evidence" value="ECO:0007669"/>
    <property type="project" value="UniProtKB-KW"/>
</dbReference>
<sequence length="304" mass="35149">MIQDIEPRKFNITFKNIKAEDRDYALLFHEENLLMKQPEGQDHMAEFLTFKELKELELIDYSKVNIAYLFSIDDNKYFSVNSILEEGTKDDYLHWQGTEVPDGKILVWHSQNIFRTLQEKWQGFAGVTALQINRWSLNHKYCGRCGKPMKHSAAERCLICESCNIAEYPKISPAVIVGIVDGDKLLLTRYADRPYKRYALIAGFGEVGETLEDTVRREVMEEVGLEVKDITYYKSQPWSFSDSLLVGFFARLDGDNKVSLNDGELAEGTWFTREDIPVNSEKIALTAEMIRYFADGNDVFYKQK</sequence>
<keyword evidence="9" id="KW-1185">Reference proteome</keyword>
<name>A0A6P1MHB5_9FIRM</name>
<evidence type="ECO:0000256" key="4">
    <source>
        <dbReference type="ARBA" id="ARBA00022801"/>
    </source>
</evidence>
<evidence type="ECO:0000313" key="8">
    <source>
        <dbReference type="EMBL" id="QHI72573.1"/>
    </source>
</evidence>
<dbReference type="PROSITE" id="PS00893">
    <property type="entry name" value="NUDIX_BOX"/>
    <property type="match status" value="1"/>
</dbReference>
<feature type="domain" description="Nudix hydrolase" evidence="7">
    <location>
        <begin position="169"/>
        <end position="299"/>
    </location>
</feature>
<dbReference type="KEGG" id="amic:Ami3637_09330"/>
<dbReference type="PROSITE" id="PS51462">
    <property type="entry name" value="NUDIX"/>
    <property type="match status" value="1"/>
</dbReference>
<dbReference type="CDD" id="cd03429">
    <property type="entry name" value="NUDIX_NADH_pyrophosphatase_Nudt13"/>
    <property type="match status" value="1"/>
</dbReference>
<dbReference type="Gene3D" id="3.90.79.20">
    <property type="match status" value="1"/>
</dbReference>
<evidence type="ECO:0000256" key="1">
    <source>
        <dbReference type="ARBA" id="ARBA00001946"/>
    </source>
</evidence>
<proteinExistence type="predicted"/>
<keyword evidence="6" id="KW-0520">NAD</keyword>
<evidence type="ECO:0000256" key="3">
    <source>
        <dbReference type="ARBA" id="ARBA00022723"/>
    </source>
</evidence>
<dbReference type="InterPro" id="IPR049734">
    <property type="entry name" value="NudC-like_C"/>
</dbReference>
<dbReference type="InterPro" id="IPR000086">
    <property type="entry name" value="NUDIX_hydrolase_dom"/>
</dbReference>
<dbReference type="RefSeq" id="WP_162362341.1">
    <property type="nucleotide sequence ID" value="NZ_CP047591.1"/>
</dbReference>
<dbReference type="NCBIfam" id="NF001299">
    <property type="entry name" value="PRK00241.1"/>
    <property type="match status" value="1"/>
</dbReference>
<dbReference type="InterPro" id="IPR015376">
    <property type="entry name" value="Znr_NADH_PPase"/>
</dbReference>
<organism evidence="8 9">
    <name type="scientific">Aminipila terrae</name>
    <dbReference type="NCBI Taxonomy" id="2697030"/>
    <lineage>
        <taxon>Bacteria</taxon>
        <taxon>Bacillati</taxon>
        <taxon>Bacillota</taxon>
        <taxon>Clostridia</taxon>
        <taxon>Peptostreptococcales</taxon>
        <taxon>Anaerovoracaceae</taxon>
        <taxon>Aminipila</taxon>
    </lineage>
</organism>
<keyword evidence="4 8" id="KW-0378">Hydrolase</keyword>
<evidence type="ECO:0000313" key="9">
    <source>
        <dbReference type="Proteomes" id="UP000463883"/>
    </source>
</evidence>
<dbReference type="AlphaFoldDB" id="A0A6P1MHB5"/>
<dbReference type="Pfam" id="PF00293">
    <property type="entry name" value="NUDIX"/>
    <property type="match status" value="1"/>
</dbReference>
<dbReference type="EC" id="3.6.1.22" evidence="2"/>
<keyword evidence="5" id="KW-0460">Magnesium</keyword>
<dbReference type="Pfam" id="PF09297">
    <property type="entry name" value="Zn_ribbon_NUD"/>
    <property type="match status" value="1"/>
</dbReference>
<gene>
    <name evidence="8" type="primary">nudC</name>
    <name evidence="8" type="ORF">Ami3637_09330</name>
</gene>
<protein>
    <recommendedName>
        <fullName evidence="2">NAD(+) diphosphatase</fullName>
        <ecNumber evidence="2">3.6.1.22</ecNumber>
    </recommendedName>
</protein>
<evidence type="ECO:0000256" key="5">
    <source>
        <dbReference type="ARBA" id="ARBA00022842"/>
    </source>
</evidence>
<dbReference type="InterPro" id="IPR020084">
    <property type="entry name" value="NUDIX_hydrolase_CS"/>
</dbReference>
<dbReference type="PANTHER" id="PTHR11383">
    <property type="entry name" value="NUCLEOSIDE DIPHOSPHATE-LINKED MOIETY X MOTIF 13"/>
    <property type="match status" value="1"/>
</dbReference>
<comment type="cofactor">
    <cofactor evidence="1">
        <name>Mg(2+)</name>
        <dbReference type="ChEBI" id="CHEBI:18420"/>
    </cofactor>
</comment>
<evidence type="ECO:0000259" key="7">
    <source>
        <dbReference type="PROSITE" id="PS51462"/>
    </source>
</evidence>
<evidence type="ECO:0000256" key="2">
    <source>
        <dbReference type="ARBA" id="ARBA00012381"/>
    </source>
</evidence>
<dbReference type="GO" id="GO:0046872">
    <property type="term" value="F:metal ion binding"/>
    <property type="evidence" value="ECO:0007669"/>
    <property type="project" value="UniProtKB-KW"/>
</dbReference>
<dbReference type="Gene3D" id="3.90.79.10">
    <property type="entry name" value="Nucleoside Triphosphate Pyrophosphohydrolase"/>
    <property type="match status" value="1"/>
</dbReference>
<reference evidence="8 9" key="1">
    <citation type="submission" date="2020-01" db="EMBL/GenBank/DDBJ databases">
        <title>Genomic analysis of Aminipila sp. CBA3637.</title>
        <authorList>
            <person name="Kim Y.B."/>
            <person name="Roh S.W."/>
        </authorList>
    </citation>
    <scope>NUCLEOTIDE SEQUENCE [LARGE SCALE GENOMIC DNA]</scope>
    <source>
        <strain evidence="8 9">CBA3637</strain>
    </source>
</reference>
<dbReference type="Proteomes" id="UP000463883">
    <property type="component" value="Chromosome"/>
</dbReference>